<keyword evidence="2" id="KW-1185">Reference proteome</keyword>
<evidence type="ECO:0000313" key="2">
    <source>
        <dbReference type="Proteomes" id="UP000231279"/>
    </source>
</evidence>
<organism evidence="1 2">
    <name type="scientific">Handroanthus impetiginosus</name>
    <dbReference type="NCBI Taxonomy" id="429701"/>
    <lineage>
        <taxon>Eukaryota</taxon>
        <taxon>Viridiplantae</taxon>
        <taxon>Streptophyta</taxon>
        <taxon>Embryophyta</taxon>
        <taxon>Tracheophyta</taxon>
        <taxon>Spermatophyta</taxon>
        <taxon>Magnoliopsida</taxon>
        <taxon>eudicotyledons</taxon>
        <taxon>Gunneridae</taxon>
        <taxon>Pentapetalae</taxon>
        <taxon>asterids</taxon>
        <taxon>lamiids</taxon>
        <taxon>Lamiales</taxon>
        <taxon>Bignoniaceae</taxon>
        <taxon>Crescentiina</taxon>
        <taxon>Tabebuia alliance</taxon>
        <taxon>Handroanthus</taxon>
    </lineage>
</organism>
<protein>
    <submittedName>
        <fullName evidence="1">Uncharacterized protein</fullName>
    </submittedName>
</protein>
<gene>
    <name evidence="1" type="ORF">CDL12_10658</name>
</gene>
<dbReference type="Proteomes" id="UP000231279">
    <property type="component" value="Unassembled WGS sequence"/>
</dbReference>
<reference evidence="2" key="1">
    <citation type="journal article" date="2018" name="Gigascience">
        <title>Genome assembly of the Pink Ipe (Handroanthus impetiginosus, Bignoniaceae), a highly valued, ecologically keystone Neotropical timber forest tree.</title>
        <authorList>
            <person name="Silva-Junior O.B."/>
            <person name="Grattapaglia D."/>
            <person name="Novaes E."/>
            <person name="Collevatti R.G."/>
        </authorList>
    </citation>
    <scope>NUCLEOTIDE SEQUENCE [LARGE SCALE GENOMIC DNA]</scope>
    <source>
        <strain evidence="2">cv. UFG-1</strain>
    </source>
</reference>
<evidence type="ECO:0000313" key="1">
    <source>
        <dbReference type="EMBL" id="PIN16693.1"/>
    </source>
</evidence>
<sequence>MQLILLPEDNTNFLRASNLADRAYRLPITDNQSQHKNFPARPLTANFQKIEINEEKKRKTCFSQIIKEPDKIAFHLNKPSIFIAHISASSNPIYRSHVLAKATHKQAPSSYVNQKDHYYRTEENKYKHIYITVTSLQLQSP</sequence>
<name>A0A2G9HGY2_9LAMI</name>
<accession>A0A2G9HGY2</accession>
<dbReference type="AlphaFoldDB" id="A0A2G9HGY2"/>
<dbReference type="EMBL" id="NKXS01001815">
    <property type="protein sequence ID" value="PIN16693.1"/>
    <property type="molecule type" value="Genomic_DNA"/>
</dbReference>
<proteinExistence type="predicted"/>
<comment type="caution">
    <text evidence="1">The sequence shown here is derived from an EMBL/GenBank/DDBJ whole genome shotgun (WGS) entry which is preliminary data.</text>
</comment>